<feature type="region of interest" description="Disordered" evidence="1">
    <location>
        <begin position="185"/>
        <end position="207"/>
    </location>
</feature>
<evidence type="ECO:0008006" key="5">
    <source>
        <dbReference type="Google" id="ProtNLM"/>
    </source>
</evidence>
<organism evidence="3 4">
    <name type="scientific">Ridgeia piscesae</name>
    <name type="common">Tubeworm</name>
    <dbReference type="NCBI Taxonomy" id="27915"/>
    <lineage>
        <taxon>Eukaryota</taxon>
        <taxon>Metazoa</taxon>
        <taxon>Spiralia</taxon>
        <taxon>Lophotrochozoa</taxon>
        <taxon>Annelida</taxon>
        <taxon>Polychaeta</taxon>
        <taxon>Sedentaria</taxon>
        <taxon>Canalipalpata</taxon>
        <taxon>Sabellida</taxon>
        <taxon>Siboglinidae</taxon>
        <taxon>Ridgeia</taxon>
    </lineage>
</organism>
<sequence length="353" mass="38905">LLSTGLWLLVKLTVSALSLTLVSSPNPVDSEGGTPLDYSRQSGCQECVRLVEERLGLQTDGGHLEACGVDLTSQLPQVRKNPFNFLLSLFKSRRTEKSLKAKFVHEEETESERFSTDSVFDDSNENNLTTTNLNIDDVPECPASQDVASSTGIEFQNKNFSPEGVTSPSDAAVVASTLNICDAKRPHSKSESVNLPEDGISLSPDLNLRNLKRPRSRRGLDHSAPAHHVSTQSHLLLDSTQRLVISRSDNPRVRRHATSDWDINDTVLPPGDIFESDYSRHLIRSPPPMLKYTNSPSQRPHGTPREAEKTDPVGGAMDKLSMHRSGASPATSRTAKVSIDYQQIQRFRGRSTL</sequence>
<reference evidence="3" key="1">
    <citation type="journal article" date="2023" name="Mol. Biol. Evol.">
        <title>Third-Generation Sequencing Reveals the Adaptive Role of the Epigenome in Three Deep-Sea Polychaetes.</title>
        <authorList>
            <person name="Perez M."/>
            <person name="Aroh O."/>
            <person name="Sun Y."/>
            <person name="Lan Y."/>
            <person name="Juniper S.K."/>
            <person name="Young C.R."/>
            <person name="Angers B."/>
            <person name="Qian P.Y."/>
        </authorList>
    </citation>
    <scope>NUCLEOTIDE SEQUENCE</scope>
    <source>
        <strain evidence="3">R07B-5</strain>
    </source>
</reference>
<evidence type="ECO:0000313" key="4">
    <source>
        <dbReference type="Proteomes" id="UP001209878"/>
    </source>
</evidence>
<feature type="non-terminal residue" evidence="3">
    <location>
        <position position="1"/>
    </location>
</feature>
<accession>A0AAD9K564</accession>
<feature type="compositionally biased region" description="Polar residues" evidence="1">
    <location>
        <begin position="328"/>
        <end position="353"/>
    </location>
</feature>
<evidence type="ECO:0000313" key="3">
    <source>
        <dbReference type="EMBL" id="KAK2164323.1"/>
    </source>
</evidence>
<dbReference type="AlphaFoldDB" id="A0AAD9K564"/>
<proteinExistence type="predicted"/>
<keyword evidence="2" id="KW-0732">Signal</keyword>
<dbReference type="EMBL" id="JAODUO010001421">
    <property type="protein sequence ID" value="KAK2164323.1"/>
    <property type="molecule type" value="Genomic_DNA"/>
</dbReference>
<name>A0AAD9K564_RIDPI</name>
<feature type="region of interest" description="Disordered" evidence="1">
    <location>
        <begin position="216"/>
        <end position="235"/>
    </location>
</feature>
<evidence type="ECO:0000256" key="1">
    <source>
        <dbReference type="SAM" id="MobiDB-lite"/>
    </source>
</evidence>
<keyword evidence="4" id="KW-1185">Reference proteome</keyword>
<dbReference type="Proteomes" id="UP001209878">
    <property type="component" value="Unassembled WGS sequence"/>
</dbReference>
<gene>
    <name evidence="3" type="ORF">NP493_1420g00009</name>
</gene>
<comment type="caution">
    <text evidence="3">The sequence shown here is derived from an EMBL/GenBank/DDBJ whole genome shotgun (WGS) entry which is preliminary data.</text>
</comment>
<protein>
    <recommendedName>
        <fullName evidence="5">Third variable lymphocyte receptor</fullName>
    </recommendedName>
</protein>
<feature type="signal peptide" evidence="2">
    <location>
        <begin position="1"/>
        <end position="24"/>
    </location>
</feature>
<evidence type="ECO:0000256" key="2">
    <source>
        <dbReference type="SAM" id="SignalP"/>
    </source>
</evidence>
<feature type="chain" id="PRO_5042272030" description="Third variable lymphocyte receptor" evidence="2">
    <location>
        <begin position="25"/>
        <end position="353"/>
    </location>
</feature>
<feature type="region of interest" description="Disordered" evidence="1">
    <location>
        <begin position="285"/>
        <end position="353"/>
    </location>
</feature>